<dbReference type="NCBIfam" id="TIGR00018">
    <property type="entry name" value="panC"/>
    <property type="match status" value="1"/>
</dbReference>
<keyword evidence="10" id="KW-1185">Reference proteome</keyword>
<dbReference type="RefSeq" id="WP_146534969.1">
    <property type="nucleotide sequence ID" value="NZ_SJPX01000003.1"/>
</dbReference>
<dbReference type="AlphaFoldDB" id="A0A5C6ETF3"/>
<comment type="miscellaneous">
    <text evidence="8">The reaction proceeds by a bi uni uni bi ping pong mechanism.</text>
</comment>
<sequence>MQIIHSGDEVRQLVWSMRGRGKTVGVVPTMGALHDGHVSLVRKSVELCDHTIVTIFVNPTQFAAGEDLEKYPRTFDADCQAVKAAGAVCVFSPSITEMYPDGCSTFVDPPAVALPLEGISRPEHFRGVTTIVAKLFNLIPATHAVFGSKDYQQLKVVEAMVSDLNFGIQIVAGGIIREPDGLAMSSRNRYLSPADRASALSLSAALRGAKELARGGETDIAKLEAAMQKSLAGVDKLEYATIVDANTLQPMQTLRSPAQALIAARVGTTRLIDNERIL</sequence>
<feature type="binding site" evidence="8">
    <location>
        <begin position="147"/>
        <end position="150"/>
    </location>
    <ligand>
        <name>ATP</name>
        <dbReference type="ChEBI" id="CHEBI:30616"/>
    </ligand>
</feature>
<evidence type="ECO:0000256" key="5">
    <source>
        <dbReference type="ARBA" id="ARBA00022741"/>
    </source>
</evidence>
<evidence type="ECO:0000313" key="9">
    <source>
        <dbReference type="EMBL" id="TWU51664.1"/>
    </source>
</evidence>
<dbReference type="GO" id="GO:0004592">
    <property type="term" value="F:pantoate-beta-alanine ligase activity"/>
    <property type="evidence" value="ECO:0007669"/>
    <property type="project" value="UniProtKB-UniRule"/>
</dbReference>
<dbReference type="PANTHER" id="PTHR21299">
    <property type="entry name" value="CYTIDYLATE KINASE/PANTOATE-BETA-ALANINE LIGASE"/>
    <property type="match status" value="1"/>
</dbReference>
<keyword evidence="4 8" id="KW-0566">Pantothenate biosynthesis</keyword>
<dbReference type="CDD" id="cd00560">
    <property type="entry name" value="PanC"/>
    <property type="match status" value="1"/>
</dbReference>
<dbReference type="GO" id="GO:0005524">
    <property type="term" value="F:ATP binding"/>
    <property type="evidence" value="ECO:0007669"/>
    <property type="project" value="UniProtKB-KW"/>
</dbReference>
<evidence type="ECO:0000256" key="7">
    <source>
        <dbReference type="ARBA" id="ARBA00048258"/>
    </source>
</evidence>
<dbReference type="InterPro" id="IPR003721">
    <property type="entry name" value="Pantoate_ligase"/>
</dbReference>
<dbReference type="InterPro" id="IPR004821">
    <property type="entry name" value="Cyt_trans-like"/>
</dbReference>
<evidence type="ECO:0000256" key="3">
    <source>
        <dbReference type="ARBA" id="ARBA00022598"/>
    </source>
</evidence>
<dbReference type="HAMAP" id="MF_00158">
    <property type="entry name" value="PanC"/>
    <property type="match status" value="1"/>
</dbReference>
<comment type="function">
    <text evidence="8">Catalyzes the condensation of pantoate with beta-alanine in an ATP-dependent reaction via a pantoyl-adenylate intermediate.</text>
</comment>
<evidence type="ECO:0000256" key="4">
    <source>
        <dbReference type="ARBA" id="ARBA00022655"/>
    </source>
</evidence>
<name>A0A5C6ETF3_9BACT</name>
<evidence type="ECO:0000256" key="8">
    <source>
        <dbReference type="HAMAP-Rule" id="MF_00158"/>
    </source>
</evidence>
<comment type="pathway">
    <text evidence="1 8">Cofactor biosynthesis; (R)-pantothenate biosynthesis; (R)-pantothenate from (R)-pantoate and beta-alanine: step 1/1.</text>
</comment>
<evidence type="ECO:0000256" key="6">
    <source>
        <dbReference type="ARBA" id="ARBA00022840"/>
    </source>
</evidence>
<evidence type="ECO:0000256" key="1">
    <source>
        <dbReference type="ARBA" id="ARBA00004990"/>
    </source>
</evidence>
<organism evidence="9 10">
    <name type="scientific">Rubripirellula reticaptiva</name>
    <dbReference type="NCBI Taxonomy" id="2528013"/>
    <lineage>
        <taxon>Bacteria</taxon>
        <taxon>Pseudomonadati</taxon>
        <taxon>Planctomycetota</taxon>
        <taxon>Planctomycetia</taxon>
        <taxon>Pirellulales</taxon>
        <taxon>Pirellulaceae</taxon>
        <taxon>Rubripirellula</taxon>
    </lineage>
</organism>
<evidence type="ECO:0000313" key="10">
    <source>
        <dbReference type="Proteomes" id="UP000317977"/>
    </source>
</evidence>
<dbReference type="Gene3D" id="3.30.1300.10">
    <property type="entry name" value="Pantoate-beta-alanine ligase, C-terminal domain"/>
    <property type="match status" value="1"/>
</dbReference>
<dbReference type="InterPro" id="IPR042176">
    <property type="entry name" value="Pantoate_ligase_C"/>
</dbReference>
<dbReference type="NCBIfam" id="TIGR00125">
    <property type="entry name" value="cyt_tran_rel"/>
    <property type="match status" value="1"/>
</dbReference>
<keyword evidence="5 8" id="KW-0547">Nucleotide-binding</keyword>
<comment type="similarity">
    <text evidence="2 8">Belongs to the pantothenate synthetase family.</text>
</comment>
<dbReference type="EMBL" id="SJPX01000003">
    <property type="protein sequence ID" value="TWU51664.1"/>
    <property type="molecule type" value="Genomic_DNA"/>
</dbReference>
<gene>
    <name evidence="8 9" type="primary">panC</name>
    <name evidence="9" type="ORF">Poly59_32580</name>
</gene>
<dbReference type="SUPFAM" id="SSF52374">
    <property type="entry name" value="Nucleotidylyl transferase"/>
    <property type="match status" value="1"/>
</dbReference>
<reference evidence="9 10" key="1">
    <citation type="submission" date="2019-02" db="EMBL/GenBank/DDBJ databases">
        <title>Deep-cultivation of Planctomycetes and their phenomic and genomic characterization uncovers novel biology.</title>
        <authorList>
            <person name="Wiegand S."/>
            <person name="Jogler M."/>
            <person name="Boedeker C."/>
            <person name="Pinto D."/>
            <person name="Vollmers J."/>
            <person name="Rivas-Marin E."/>
            <person name="Kohn T."/>
            <person name="Peeters S.H."/>
            <person name="Heuer A."/>
            <person name="Rast P."/>
            <person name="Oberbeckmann S."/>
            <person name="Bunk B."/>
            <person name="Jeske O."/>
            <person name="Meyerdierks A."/>
            <person name="Storesund J.E."/>
            <person name="Kallscheuer N."/>
            <person name="Luecker S."/>
            <person name="Lage O.M."/>
            <person name="Pohl T."/>
            <person name="Merkel B.J."/>
            <person name="Hornburger P."/>
            <person name="Mueller R.-W."/>
            <person name="Bruemmer F."/>
            <person name="Labrenz M."/>
            <person name="Spormann A.M."/>
            <person name="Op Den Camp H."/>
            <person name="Overmann J."/>
            <person name="Amann R."/>
            <person name="Jetten M.S.M."/>
            <person name="Mascher T."/>
            <person name="Medema M.H."/>
            <person name="Devos D.P."/>
            <person name="Kaster A.-K."/>
            <person name="Ovreas L."/>
            <person name="Rohde M."/>
            <person name="Galperin M.Y."/>
            <person name="Jogler C."/>
        </authorList>
    </citation>
    <scope>NUCLEOTIDE SEQUENCE [LARGE SCALE GENOMIC DNA]</scope>
    <source>
        <strain evidence="9 10">Poly59</strain>
    </source>
</reference>
<accession>A0A5C6ETF3</accession>
<keyword evidence="6 8" id="KW-0067">ATP-binding</keyword>
<feature type="binding site" evidence="8">
    <location>
        <position position="176"/>
    </location>
    <ligand>
        <name>ATP</name>
        <dbReference type="ChEBI" id="CHEBI:30616"/>
    </ligand>
</feature>
<feature type="binding site" evidence="8">
    <location>
        <position position="61"/>
    </location>
    <ligand>
        <name>beta-alanine</name>
        <dbReference type="ChEBI" id="CHEBI:57966"/>
    </ligand>
</feature>
<feature type="active site" description="Proton donor" evidence="8">
    <location>
        <position position="37"/>
    </location>
</feature>
<dbReference type="Pfam" id="PF02569">
    <property type="entry name" value="Pantoate_ligase"/>
    <property type="match status" value="1"/>
</dbReference>
<dbReference type="EC" id="6.3.2.1" evidence="8"/>
<keyword evidence="8" id="KW-0963">Cytoplasm</keyword>
<dbReference type="OrthoDB" id="9773087at2"/>
<proteinExistence type="inferred from homology"/>
<comment type="subunit">
    <text evidence="8">Homodimer.</text>
</comment>
<protein>
    <recommendedName>
        <fullName evidence="8">Pantothenate synthetase</fullName>
        <shortName evidence="8">PS</shortName>
        <ecNumber evidence="8">6.3.2.1</ecNumber>
    </recommendedName>
    <alternativeName>
        <fullName evidence="8">Pantoate--beta-alanine ligase</fullName>
    </alternativeName>
    <alternativeName>
        <fullName evidence="8">Pantoate-activating enzyme</fullName>
    </alternativeName>
</protein>
<comment type="subcellular location">
    <subcellularLocation>
        <location evidence="8">Cytoplasm</location>
    </subcellularLocation>
</comment>
<dbReference type="InterPro" id="IPR014729">
    <property type="entry name" value="Rossmann-like_a/b/a_fold"/>
</dbReference>
<comment type="caution">
    <text evidence="9">The sequence shown here is derived from an EMBL/GenBank/DDBJ whole genome shotgun (WGS) entry which is preliminary data.</text>
</comment>
<keyword evidence="3 8" id="KW-0436">Ligase</keyword>
<dbReference type="UniPathway" id="UPA00028">
    <property type="reaction ID" value="UER00005"/>
</dbReference>
<dbReference type="GO" id="GO:0015940">
    <property type="term" value="P:pantothenate biosynthetic process"/>
    <property type="evidence" value="ECO:0007669"/>
    <property type="project" value="UniProtKB-UniRule"/>
</dbReference>
<evidence type="ECO:0000256" key="2">
    <source>
        <dbReference type="ARBA" id="ARBA00009256"/>
    </source>
</evidence>
<feature type="binding site" evidence="8">
    <location>
        <position position="153"/>
    </location>
    <ligand>
        <name>(R)-pantoate</name>
        <dbReference type="ChEBI" id="CHEBI:15980"/>
    </ligand>
</feature>
<dbReference type="GO" id="GO:0005829">
    <property type="term" value="C:cytosol"/>
    <property type="evidence" value="ECO:0007669"/>
    <property type="project" value="TreeGrafter"/>
</dbReference>
<feature type="binding site" evidence="8">
    <location>
        <position position="61"/>
    </location>
    <ligand>
        <name>(R)-pantoate</name>
        <dbReference type="ChEBI" id="CHEBI:15980"/>
    </ligand>
</feature>
<feature type="binding site" evidence="8">
    <location>
        <begin position="30"/>
        <end position="37"/>
    </location>
    <ligand>
        <name>ATP</name>
        <dbReference type="ChEBI" id="CHEBI:30616"/>
    </ligand>
</feature>
<dbReference type="PANTHER" id="PTHR21299:SF1">
    <property type="entry name" value="PANTOATE--BETA-ALANINE LIGASE"/>
    <property type="match status" value="1"/>
</dbReference>
<dbReference type="Proteomes" id="UP000317977">
    <property type="component" value="Unassembled WGS sequence"/>
</dbReference>
<dbReference type="Gene3D" id="3.40.50.620">
    <property type="entry name" value="HUPs"/>
    <property type="match status" value="1"/>
</dbReference>
<comment type="catalytic activity">
    <reaction evidence="7 8">
        <text>(R)-pantoate + beta-alanine + ATP = (R)-pantothenate + AMP + diphosphate + H(+)</text>
        <dbReference type="Rhea" id="RHEA:10912"/>
        <dbReference type="ChEBI" id="CHEBI:15378"/>
        <dbReference type="ChEBI" id="CHEBI:15980"/>
        <dbReference type="ChEBI" id="CHEBI:29032"/>
        <dbReference type="ChEBI" id="CHEBI:30616"/>
        <dbReference type="ChEBI" id="CHEBI:33019"/>
        <dbReference type="ChEBI" id="CHEBI:57966"/>
        <dbReference type="ChEBI" id="CHEBI:456215"/>
        <dbReference type="EC" id="6.3.2.1"/>
    </reaction>
</comment>
<feature type="binding site" evidence="8">
    <location>
        <begin position="184"/>
        <end position="187"/>
    </location>
    <ligand>
        <name>ATP</name>
        <dbReference type="ChEBI" id="CHEBI:30616"/>
    </ligand>
</feature>